<gene>
    <name evidence="3" type="ORF">METZ01_LOCUS224301</name>
</gene>
<dbReference type="PANTHER" id="PTHR42693">
    <property type="entry name" value="ARYLSULFATASE FAMILY MEMBER"/>
    <property type="match status" value="1"/>
</dbReference>
<dbReference type="AlphaFoldDB" id="A0A382GA72"/>
<dbReference type="Gene3D" id="3.40.720.10">
    <property type="entry name" value="Alkaline Phosphatase, subunit A"/>
    <property type="match status" value="1"/>
</dbReference>
<dbReference type="EMBL" id="UINC01054119">
    <property type="protein sequence ID" value="SVB71447.1"/>
    <property type="molecule type" value="Genomic_DNA"/>
</dbReference>
<dbReference type="Pfam" id="PF00884">
    <property type="entry name" value="Sulfatase"/>
    <property type="match status" value="1"/>
</dbReference>
<name>A0A382GA72_9ZZZZ</name>
<feature type="non-terminal residue" evidence="3">
    <location>
        <position position="190"/>
    </location>
</feature>
<feature type="domain" description="Sulfatase N-terminal" evidence="2">
    <location>
        <begin position="5"/>
        <end position="175"/>
    </location>
</feature>
<organism evidence="3">
    <name type="scientific">marine metagenome</name>
    <dbReference type="NCBI Taxonomy" id="408172"/>
    <lineage>
        <taxon>unclassified sequences</taxon>
        <taxon>metagenomes</taxon>
        <taxon>ecological metagenomes</taxon>
    </lineage>
</organism>
<proteinExistence type="inferred from homology"/>
<dbReference type="InterPro" id="IPR000917">
    <property type="entry name" value="Sulfatase_N"/>
</dbReference>
<protein>
    <recommendedName>
        <fullName evidence="2">Sulfatase N-terminal domain-containing protein</fullName>
    </recommendedName>
</protein>
<sequence>MVSKPNVLFLLLDGLRADKFLGEKKFSITPNLDSLLEKGTYFSQAVASASGTIPAVSSIMTSLYSHKALVKDNNLYRINTKNQNFPLEFKKNGYNTHATYQDVISFLNLNKIFDDANGYDNYSFLWKDLTDEILNKFDNNMMQEPWLYYLHIYDLHILSFIHAEKKKHAPDEFFDKKMNVNEYERIVSAI</sequence>
<evidence type="ECO:0000256" key="1">
    <source>
        <dbReference type="ARBA" id="ARBA00008779"/>
    </source>
</evidence>
<reference evidence="3" key="1">
    <citation type="submission" date="2018-05" db="EMBL/GenBank/DDBJ databases">
        <authorList>
            <person name="Lanie J.A."/>
            <person name="Ng W.-L."/>
            <person name="Kazmierczak K.M."/>
            <person name="Andrzejewski T.M."/>
            <person name="Davidsen T.M."/>
            <person name="Wayne K.J."/>
            <person name="Tettelin H."/>
            <person name="Glass J.I."/>
            <person name="Rusch D."/>
            <person name="Podicherti R."/>
            <person name="Tsui H.-C.T."/>
            <person name="Winkler M.E."/>
        </authorList>
    </citation>
    <scope>NUCLEOTIDE SEQUENCE</scope>
</reference>
<dbReference type="InterPro" id="IPR017850">
    <property type="entry name" value="Alkaline_phosphatase_core_sf"/>
</dbReference>
<dbReference type="SUPFAM" id="SSF53649">
    <property type="entry name" value="Alkaline phosphatase-like"/>
    <property type="match status" value="1"/>
</dbReference>
<evidence type="ECO:0000313" key="3">
    <source>
        <dbReference type="EMBL" id="SVB71447.1"/>
    </source>
</evidence>
<dbReference type="InterPro" id="IPR050738">
    <property type="entry name" value="Sulfatase"/>
</dbReference>
<evidence type="ECO:0000259" key="2">
    <source>
        <dbReference type="Pfam" id="PF00884"/>
    </source>
</evidence>
<accession>A0A382GA72</accession>
<dbReference type="PANTHER" id="PTHR42693:SF33">
    <property type="entry name" value="ARYLSULFATASE"/>
    <property type="match status" value="1"/>
</dbReference>
<dbReference type="GO" id="GO:0004065">
    <property type="term" value="F:arylsulfatase activity"/>
    <property type="evidence" value="ECO:0007669"/>
    <property type="project" value="TreeGrafter"/>
</dbReference>
<comment type="similarity">
    <text evidence="1">Belongs to the sulfatase family.</text>
</comment>